<accession>A0ABN8I039</accession>
<evidence type="ECO:0000313" key="2">
    <source>
        <dbReference type="EMBL" id="CAH2045064.1"/>
    </source>
</evidence>
<reference evidence="2" key="1">
    <citation type="submission" date="2022-03" db="EMBL/GenBank/DDBJ databases">
        <authorList>
            <person name="Martin H S."/>
        </authorList>
    </citation>
    <scope>NUCLEOTIDE SEQUENCE</scope>
</reference>
<evidence type="ECO:0000313" key="3">
    <source>
        <dbReference type="Proteomes" id="UP000837857"/>
    </source>
</evidence>
<keyword evidence="3" id="KW-1185">Reference proteome</keyword>
<sequence length="183" mass="20601">MLQQFLRAGKTHTTYPRQPKGLRAPSSVITYEASARAAIGRLNRDRARPRRGPQSDAQKSTEPYGREAFLRLREDSLKFCHVFVTNKYGTYPNNTWKRGNPTTTWAVGADGARVRSNYCPLTGFSAPATDLRLFARLDCAVRRWGLRNSVALQTRTVLVSQKQARALTDPQVERLVYTTRGAS</sequence>
<organism evidence="2 3">
    <name type="scientific">Iphiclides podalirius</name>
    <name type="common">scarce swallowtail</name>
    <dbReference type="NCBI Taxonomy" id="110791"/>
    <lineage>
        <taxon>Eukaryota</taxon>
        <taxon>Metazoa</taxon>
        <taxon>Ecdysozoa</taxon>
        <taxon>Arthropoda</taxon>
        <taxon>Hexapoda</taxon>
        <taxon>Insecta</taxon>
        <taxon>Pterygota</taxon>
        <taxon>Neoptera</taxon>
        <taxon>Endopterygota</taxon>
        <taxon>Lepidoptera</taxon>
        <taxon>Glossata</taxon>
        <taxon>Ditrysia</taxon>
        <taxon>Papilionoidea</taxon>
        <taxon>Papilionidae</taxon>
        <taxon>Papilioninae</taxon>
        <taxon>Iphiclides</taxon>
    </lineage>
</organism>
<gene>
    <name evidence="2" type="ORF">IPOD504_LOCUS4919</name>
</gene>
<feature type="region of interest" description="Disordered" evidence="1">
    <location>
        <begin position="1"/>
        <end position="23"/>
    </location>
</feature>
<dbReference type="Proteomes" id="UP000837857">
    <property type="component" value="Chromosome 16"/>
</dbReference>
<dbReference type="EMBL" id="OW152828">
    <property type="protein sequence ID" value="CAH2045064.1"/>
    <property type="molecule type" value="Genomic_DNA"/>
</dbReference>
<name>A0ABN8I039_9NEOP</name>
<proteinExistence type="predicted"/>
<feature type="non-terminal residue" evidence="2">
    <location>
        <position position="183"/>
    </location>
</feature>
<evidence type="ECO:0000256" key="1">
    <source>
        <dbReference type="SAM" id="MobiDB-lite"/>
    </source>
</evidence>
<feature type="region of interest" description="Disordered" evidence="1">
    <location>
        <begin position="40"/>
        <end position="65"/>
    </location>
</feature>
<protein>
    <submittedName>
        <fullName evidence="2">Uncharacterized protein</fullName>
    </submittedName>
</protein>